<keyword evidence="6" id="KW-1185">Reference proteome</keyword>
<dbReference type="GeneID" id="54406601"/>
<dbReference type="Gene3D" id="1.25.40.20">
    <property type="entry name" value="Ankyrin repeat-containing domain"/>
    <property type="match status" value="2"/>
</dbReference>
<evidence type="ECO:0000313" key="5">
    <source>
        <dbReference type="EMBL" id="KAF2126269.1"/>
    </source>
</evidence>
<dbReference type="Proteomes" id="UP000799771">
    <property type="component" value="Unassembled WGS sequence"/>
</dbReference>
<dbReference type="PANTHER" id="PTHR24189">
    <property type="entry name" value="MYOTROPHIN"/>
    <property type="match status" value="1"/>
</dbReference>
<evidence type="ECO:0000256" key="1">
    <source>
        <dbReference type="ARBA" id="ARBA00022737"/>
    </source>
</evidence>
<feature type="region of interest" description="Disordered" evidence="3">
    <location>
        <begin position="61"/>
        <end position="83"/>
    </location>
</feature>
<protein>
    <submittedName>
        <fullName evidence="5">Ankyrin</fullName>
    </submittedName>
</protein>
<reference evidence="5" key="1">
    <citation type="journal article" date="2020" name="Stud. Mycol.">
        <title>101 Dothideomycetes genomes: a test case for predicting lifestyles and emergence of pathogens.</title>
        <authorList>
            <person name="Haridas S."/>
            <person name="Albert R."/>
            <person name="Binder M."/>
            <person name="Bloem J."/>
            <person name="Labutti K."/>
            <person name="Salamov A."/>
            <person name="Andreopoulos B."/>
            <person name="Baker S."/>
            <person name="Barry K."/>
            <person name="Bills G."/>
            <person name="Bluhm B."/>
            <person name="Cannon C."/>
            <person name="Castanera R."/>
            <person name="Culley D."/>
            <person name="Daum C."/>
            <person name="Ezra D."/>
            <person name="Gonzalez J."/>
            <person name="Henrissat B."/>
            <person name="Kuo A."/>
            <person name="Liang C."/>
            <person name="Lipzen A."/>
            <person name="Lutzoni F."/>
            <person name="Magnuson J."/>
            <person name="Mondo S."/>
            <person name="Nolan M."/>
            <person name="Ohm R."/>
            <person name="Pangilinan J."/>
            <person name="Park H.-J."/>
            <person name="Ramirez L."/>
            <person name="Alfaro M."/>
            <person name="Sun H."/>
            <person name="Tritt A."/>
            <person name="Yoshinaga Y."/>
            <person name="Zwiers L.-H."/>
            <person name="Turgeon B."/>
            <person name="Goodwin S."/>
            <person name="Spatafora J."/>
            <person name="Crous P."/>
            <person name="Grigoriev I."/>
        </authorList>
    </citation>
    <scope>NUCLEOTIDE SEQUENCE</scope>
    <source>
        <strain evidence="5">CBS 119687</strain>
    </source>
</reference>
<dbReference type="OrthoDB" id="194358at2759"/>
<feature type="compositionally biased region" description="Polar residues" evidence="3">
    <location>
        <begin position="108"/>
        <end position="131"/>
    </location>
</feature>
<dbReference type="InterPro" id="IPR036770">
    <property type="entry name" value="Ankyrin_rpt-contain_sf"/>
</dbReference>
<name>A0A6A6A320_9PLEO</name>
<sequence length="804" mass="89619">MTKDWDIVQAEIKELSFNQKKPLEEVKELMENKYNFKASTRAYRMKLKEWGLRRHRHSKIASNRSETRRHCLSGSKENEQRERESISMFEFMPMETMFTAPATERTHTATTSASNLEPVSESLLEQPSNHPSPDDQAVESDVVMEMLGAVLDKDSHGLEKLVAENMDHVNNPIGLPFETPSSRFHGHPAMNGILILQHPGQTLFDIACGLPCGPIVWVLISHGATGSRHPLGTDLALHNAIKNGRSHTVQALLVPGRSNVNGLPSTTWKPLLQAVFWAVPGVVRILLAKGADVNIVGPSPDSTGKYTALQLCLRHRAMQYTNTVVKAQCDEILKMLLDAGASISALDDAFTPFQMFVKPWQEIPYWAIETSSIELDCLRIFVQKGANLESPFSNYPCRSASRDTFVHQALWHSTPNIARLVVDSIPQDPGTNGACLLHDVLGSCPDAQRHPADMLRDVNQLIQRGVDLNSVHGDGRTPLMRCIEQCSAADIVPCLQTLLDGGADPELEGLTGTQPFIIAARKLEGSLLSEVIELLVAYICGNHIEIIDGISYEWSQSHFPISKDQNYAQVVACTQERGKFMTNMQNMVPEDIQHSFRRAYFAIVSDNFLRTMTKLATSRRLDLSEISEITKVISMRNTFDLLEHKFDYQLAMSFLDPSPTANSSATLRDMLPNTTSSSSGDISNNAVVAHAPFQLNINISTSTHGMCNSQRRMDSDEDDFFVPSTTQIRWHDPCAKPKKGDLQKVIAAVLQFKCGVCADGTLLTKKELEKHGVEHTHSESCLDMRCRRRFCVKGVWMDDLMMLT</sequence>
<dbReference type="PANTHER" id="PTHR24189:SF50">
    <property type="entry name" value="ANKYRIN REPEAT AND SOCS BOX PROTEIN 2"/>
    <property type="match status" value="1"/>
</dbReference>
<evidence type="ECO:0000313" key="6">
    <source>
        <dbReference type="Proteomes" id="UP000799771"/>
    </source>
</evidence>
<dbReference type="AlphaFoldDB" id="A0A6A6A320"/>
<dbReference type="Pfam" id="PF14420">
    <property type="entry name" value="Clr5"/>
    <property type="match status" value="1"/>
</dbReference>
<dbReference type="RefSeq" id="XP_033520661.1">
    <property type="nucleotide sequence ID" value="XM_033666169.1"/>
</dbReference>
<dbReference type="InterPro" id="IPR002110">
    <property type="entry name" value="Ankyrin_rpt"/>
</dbReference>
<dbReference type="InterPro" id="IPR025676">
    <property type="entry name" value="Clr5_dom"/>
</dbReference>
<evidence type="ECO:0000259" key="4">
    <source>
        <dbReference type="Pfam" id="PF14420"/>
    </source>
</evidence>
<evidence type="ECO:0000256" key="2">
    <source>
        <dbReference type="ARBA" id="ARBA00023043"/>
    </source>
</evidence>
<accession>A0A6A6A320</accession>
<gene>
    <name evidence="5" type="ORF">P153DRAFT_347369</name>
</gene>
<dbReference type="Pfam" id="PF12796">
    <property type="entry name" value="Ank_2"/>
    <property type="match status" value="1"/>
</dbReference>
<dbReference type="InterPro" id="IPR050745">
    <property type="entry name" value="Multifunctional_regulatory"/>
</dbReference>
<feature type="domain" description="Clr5" evidence="4">
    <location>
        <begin position="1"/>
        <end position="53"/>
    </location>
</feature>
<evidence type="ECO:0000256" key="3">
    <source>
        <dbReference type="SAM" id="MobiDB-lite"/>
    </source>
</evidence>
<keyword evidence="2" id="KW-0040">ANK repeat</keyword>
<organism evidence="5 6">
    <name type="scientific">Dothidotthia symphoricarpi CBS 119687</name>
    <dbReference type="NCBI Taxonomy" id="1392245"/>
    <lineage>
        <taxon>Eukaryota</taxon>
        <taxon>Fungi</taxon>
        <taxon>Dikarya</taxon>
        <taxon>Ascomycota</taxon>
        <taxon>Pezizomycotina</taxon>
        <taxon>Dothideomycetes</taxon>
        <taxon>Pleosporomycetidae</taxon>
        <taxon>Pleosporales</taxon>
        <taxon>Dothidotthiaceae</taxon>
        <taxon>Dothidotthia</taxon>
    </lineage>
</organism>
<dbReference type="SMART" id="SM00248">
    <property type="entry name" value="ANK"/>
    <property type="match status" value="6"/>
</dbReference>
<dbReference type="EMBL" id="ML977514">
    <property type="protein sequence ID" value="KAF2126269.1"/>
    <property type="molecule type" value="Genomic_DNA"/>
</dbReference>
<proteinExistence type="predicted"/>
<feature type="region of interest" description="Disordered" evidence="3">
    <location>
        <begin position="104"/>
        <end position="136"/>
    </location>
</feature>
<keyword evidence="1" id="KW-0677">Repeat</keyword>
<dbReference type="SUPFAM" id="SSF48403">
    <property type="entry name" value="Ankyrin repeat"/>
    <property type="match status" value="1"/>
</dbReference>